<protein>
    <recommendedName>
        <fullName evidence="2">Polysaccharide biosynthesis protein CapD-like domain-containing protein</fullName>
    </recommendedName>
</protein>
<proteinExistence type="inferred from homology"/>
<dbReference type="EMBL" id="BARU01046093">
    <property type="protein sequence ID" value="GAH99263.1"/>
    <property type="molecule type" value="Genomic_DNA"/>
</dbReference>
<gene>
    <name evidence="3" type="ORF">S03H2_69670</name>
</gene>
<organism evidence="3">
    <name type="scientific">marine sediment metagenome</name>
    <dbReference type="NCBI Taxonomy" id="412755"/>
    <lineage>
        <taxon>unclassified sequences</taxon>
        <taxon>metagenomes</taxon>
        <taxon>ecological metagenomes</taxon>
    </lineage>
</organism>
<dbReference type="InterPro" id="IPR003869">
    <property type="entry name" value="Polysac_CapD-like"/>
</dbReference>
<evidence type="ECO:0000313" key="3">
    <source>
        <dbReference type="EMBL" id="GAH99263.1"/>
    </source>
</evidence>
<feature type="non-terminal residue" evidence="3">
    <location>
        <position position="135"/>
    </location>
</feature>
<sequence>VQILYHAAALKIITFCERNPLEAIKTNILGTWNVKNASIANGLEKAVLISTDKAVKPVNLYGMTKAIGEKIWINDEFKTETEFAVLRYGNIIGSRGSVVPFFKNLVAENKPLPITHPKMTRFLITPDQAARLVFK</sequence>
<dbReference type="SUPFAM" id="SSF51735">
    <property type="entry name" value="NAD(P)-binding Rossmann-fold domains"/>
    <property type="match status" value="1"/>
</dbReference>
<dbReference type="Gene3D" id="3.40.50.720">
    <property type="entry name" value="NAD(P)-binding Rossmann-like Domain"/>
    <property type="match status" value="1"/>
</dbReference>
<feature type="domain" description="Polysaccharide biosynthesis protein CapD-like" evidence="2">
    <location>
        <begin position="1"/>
        <end position="134"/>
    </location>
</feature>
<accession>X1LYQ2</accession>
<reference evidence="3" key="1">
    <citation type="journal article" date="2014" name="Front. Microbiol.">
        <title>High frequency of phylogenetically diverse reductive dehalogenase-homologous genes in deep subseafloor sedimentary metagenomes.</title>
        <authorList>
            <person name="Kawai M."/>
            <person name="Futagami T."/>
            <person name="Toyoda A."/>
            <person name="Takaki Y."/>
            <person name="Nishi S."/>
            <person name="Hori S."/>
            <person name="Arai W."/>
            <person name="Tsubouchi T."/>
            <person name="Morono Y."/>
            <person name="Uchiyama I."/>
            <person name="Ito T."/>
            <person name="Fujiyama A."/>
            <person name="Inagaki F."/>
            <person name="Takami H."/>
        </authorList>
    </citation>
    <scope>NUCLEOTIDE SEQUENCE</scope>
    <source>
        <strain evidence="3">Expedition CK06-06</strain>
    </source>
</reference>
<feature type="non-terminal residue" evidence="3">
    <location>
        <position position="1"/>
    </location>
</feature>
<dbReference type="PANTHER" id="PTHR43318:SF2">
    <property type="entry name" value="UDP-N-ACETYLGLUCOSAMINE 4,6-DEHYDRATASE (INVERTING)"/>
    <property type="match status" value="1"/>
</dbReference>
<dbReference type="AlphaFoldDB" id="X1LYQ2"/>
<dbReference type="InterPro" id="IPR036291">
    <property type="entry name" value="NAD(P)-bd_dom_sf"/>
</dbReference>
<name>X1LYQ2_9ZZZZ</name>
<comment type="similarity">
    <text evidence="1">Belongs to the polysaccharide synthase family.</text>
</comment>
<dbReference type="PANTHER" id="PTHR43318">
    <property type="entry name" value="UDP-N-ACETYLGLUCOSAMINE 4,6-DEHYDRATASE"/>
    <property type="match status" value="1"/>
</dbReference>
<evidence type="ECO:0000256" key="1">
    <source>
        <dbReference type="ARBA" id="ARBA00007430"/>
    </source>
</evidence>
<evidence type="ECO:0000259" key="2">
    <source>
        <dbReference type="Pfam" id="PF02719"/>
    </source>
</evidence>
<comment type="caution">
    <text evidence="3">The sequence shown here is derived from an EMBL/GenBank/DDBJ whole genome shotgun (WGS) entry which is preliminary data.</text>
</comment>
<dbReference type="InterPro" id="IPR051203">
    <property type="entry name" value="Polysaccharide_Synthase-Rel"/>
</dbReference>
<dbReference type="Pfam" id="PF02719">
    <property type="entry name" value="Polysacc_synt_2"/>
    <property type="match status" value="1"/>
</dbReference>